<accession>A0A4R7VXV3</accession>
<dbReference type="Pfam" id="PF02861">
    <property type="entry name" value="Clp_N"/>
    <property type="match status" value="1"/>
</dbReference>
<keyword evidence="1" id="KW-0677">Repeat</keyword>
<protein>
    <submittedName>
        <fullName evidence="3">ClpA/ClpB-like protein</fullName>
    </submittedName>
</protein>
<dbReference type="SUPFAM" id="SSF81923">
    <property type="entry name" value="Double Clp-N motif"/>
    <property type="match status" value="1"/>
</dbReference>
<organism evidence="3 4">
    <name type="scientific">Actinophytocola oryzae</name>
    <dbReference type="NCBI Taxonomy" id="502181"/>
    <lineage>
        <taxon>Bacteria</taxon>
        <taxon>Bacillati</taxon>
        <taxon>Actinomycetota</taxon>
        <taxon>Actinomycetes</taxon>
        <taxon>Pseudonocardiales</taxon>
        <taxon>Pseudonocardiaceae</taxon>
    </lineage>
</organism>
<evidence type="ECO:0000313" key="3">
    <source>
        <dbReference type="EMBL" id="TDV54884.1"/>
    </source>
</evidence>
<name>A0A4R7VXV3_9PSEU</name>
<sequence>MSPIDRYLHAVIMRAGHEARADGCRTVEAEHLLLAVAAEPDPVVTGLLASAGLDRAGVETALAREFEHSLSVVGVSASAYELPPPSRLPVHPGMGTSARLALERGFASAPRKKDLRPARILLGILSAQAGTVPRALGIAGVDQDALLAGVRASVS</sequence>
<dbReference type="Proteomes" id="UP000294927">
    <property type="component" value="Unassembled WGS sequence"/>
</dbReference>
<dbReference type="InterPro" id="IPR036628">
    <property type="entry name" value="Clp_N_dom_sf"/>
</dbReference>
<evidence type="ECO:0000256" key="1">
    <source>
        <dbReference type="PROSITE-ProRule" id="PRU01251"/>
    </source>
</evidence>
<dbReference type="OrthoDB" id="3532497at2"/>
<gene>
    <name evidence="3" type="ORF">CLV71_103125</name>
</gene>
<proteinExistence type="predicted"/>
<comment type="caution">
    <text evidence="3">The sequence shown here is derived from an EMBL/GenBank/DDBJ whole genome shotgun (WGS) entry which is preliminary data.</text>
</comment>
<reference evidence="3 4" key="1">
    <citation type="submission" date="2019-03" db="EMBL/GenBank/DDBJ databases">
        <title>Genomic Encyclopedia of Archaeal and Bacterial Type Strains, Phase II (KMG-II): from individual species to whole genera.</title>
        <authorList>
            <person name="Goeker M."/>
        </authorList>
    </citation>
    <scope>NUCLEOTIDE SEQUENCE [LARGE SCALE GENOMIC DNA]</scope>
    <source>
        <strain evidence="3 4">DSM 45499</strain>
    </source>
</reference>
<dbReference type="Gene3D" id="1.10.1780.10">
    <property type="entry name" value="Clp, N-terminal domain"/>
    <property type="match status" value="1"/>
</dbReference>
<feature type="domain" description="Clp R" evidence="2">
    <location>
        <begin position="1"/>
        <end position="69"/>
    </location>
</feature>
<dbReference type="InterPro" id="IPR004176">
    <property type="entry name" value="Clp_R_N"/>
</dbReference>
<dbReference type="EMBL" id="SOCP01000003">
    <property type="protein sequence ID" value="TDV54884.1"/>
    <property type="molecule type" value="Genomic_DNA"/>
</dbReference>
<dbReference type="PROSITE" id="PS51903">
    <property type="entry name" value="CLP_R"/>
    <property type="match status" value="1"/>
</dbReference>
<evidence type="ECO:0000313" key="4">
    <source>
        <dbReference type="Proteomes" id="UP000294927"/>
    </source>
</evidence>
<dbReference type="AlphaFoldDB" id="A0A4R7VXV3"/>
<keyword evidence="4" id="KW-1185">Reference proteome</keyword>
<dbReference type="RefSeq" id="WP_133902020.1">
    <property type="nucleotide sequence ID" value="NZ_SOCP01000003.1"/>
</dbReference>
<evidence type="ECO:0000259" key="2">
    <source>
        <dbReference type="PROSITE" id="PS51903"/>
    </source>
</evidence>